<dbReference type="InterPro" id="IPR032068">
    <property type="entry name" value="FOXO_KIX-bd"/>
</dbReference>
<keyword evidence="12" id="KW-1185">Reference proteome</keyword>
<dbReference type="PANTHER" id="PTHR45767">
    <property type="entry name" value="FORKHEAD BOX PROTEIN O"/>
    <property type="match status" value="1"/>
</dbReference>
<keyword evidence="4" id="KW-0805">Transcription regulation</keyword>
<feature type="compositionally biased region" description="Polar residues" evidence="9">
    <location>
        <begin position="313"/>
        <end position="327"/>
    </location>
</feature>
<organism evidence="11 12">
    <name type="scientific">Cyprinus carpio</name>
    <name type="common">Common carp</name>
    <dbReference type="NCBI Taxonomy" id="7962"/>
    <lineage>
        <taxon>Eukaryota</taxon>
        <taxon>Metazoa</taxon>
        <taxon>Chordata</taxon>
        <taxon>Craniata</taxon>
        <taxon>Vertebrata</taxon>
        <taxon>Euteleostomi</taxon>
        <taxon>Actinopterygii</taxon>
        <taxon>Neopterygii</taxon>
        <taxon>Teleostei</taxon>
        <taxon>Ostariophysi</taxon>
        <taxon>Cypriniformes</taxon>
        <taxon>Cyprinidae</taxon>
        <taxon>Cyprininae</taxon>
        <taxon>Cyprinus</taxon>
    </lineage>
</organism>
<dbReference type="SMART" id="SM00339">
    <property type="entry name" value="FH"/>
    <property type="match status" value="1"/>
</dbReference>
<dbReference type="PRINTS" id="PR00053">
    <property type="entry name" value="FORKHEAD"/>
</dbReference>
<dbReference type="GO" id="GO:0005737">
    <property type="term" value="C:cytoplasm"/>
    <property type="evidence" value="ECO:0007669"/>
    <property type="project" value="UniProtKB-SubCell"/>
</dbReference>
<keyword evidence="6" id="KW-0804">Transcription</keyword>
<dbReference type="InterPro" id="IPR032067">
    <property type="entry name" value="FOXO-TAD"/>
</dbReference>
<dbReference type="GO" id="GO:0000981">
    <property type="term" value="F:DNA-binding transcription factor activity, RNA polymerase II-specific"/>
    <property type="evidence" value="ECO:0007669"/>
    <property type="project" value="TreeGrafter"/>
</dbReference>
<dbReference type="CDD" id="cd20060">
    <property type="entry name" value="FH_FOXO1"/>
    <property type="match status" value="1"/>
</dbReference>
<evidence type="ECO:0000256" key="8">
    <source>
        <dbReference type="PROSITE-ProRule" id="PRU00089"/>
    </source>
</evidence>
<accession>A0A8C1H147</accession>
<evidence type="ECO:0000256" key="1">
    <source>
        <dbReference type="ARBA" id="ARBA00004123"/>
    </source>
</evidence>
<dbReference type="GO" id="GO:0001945">
    <property type="term" value="P:lymph vessel development"/>
    <property type="evidence" value="ECO:0007669"/>
    <property type="project" value="UniProtKB-ARBA"/>
</dbReference>
<sequence length="696" mass="75694">MGLNSADVEKEDFSSILIQVSLLSFRIHLENTAVSTTASRSITSPQSQRTAHTIENSSAKDFGFNFDMAEPQQQLVDIDPDFEPLSRPRSCTWPLHRPESSEPGSSNTSSPAPSVKPEQGIVDFINSLSLLEETEDYPEEKPVLLNDFHCQDNCVHPQQPNPQLTHPQQVPPLPAPASSSSPAAAQRKSSSSRRNAWGNMSYADLITKAIESSPEKRLTLSQIYEWMVKSVPYFKDKGDSNSSAGWKNSIRHNLSLHSRFVRVQNEGTGKSSWWMLNPEGGKSGKSPRRRATSMDNNSKFTKSRGRAAKKKMSLQSGLDGGSNSPGSQYPKWLGSPNSHSNDDFEPWTTFRTRASSDASTLSGRHSPFLPEEDEAGEVPIGYPGTKLGGPLPSLSEVTGHHGSENVMMDNLLDNLNLISPKNNTQGSQDAKTALSSPMMQGSPGYPSYNSPSMGPQPQVQQDYRKCLYVQAGVGGLSPIAIPTLSDSQPGGYGPFVSQYNCAAGLLKELLSADADPRGHMMQSLESVGSGEGRQVLPSYASLGQMGQGGKMITHPHLHTHPRSLHQLPSPAMGMNGCALLPHGHPVRLGNMKLQPHLPHHAQLGRGGAGCEAGMPNYTNGNGFHRHGLGPHHHHSHPERLPSDLDDMSIEQLECDVETVLHDTLMDGDALDFNFDPMSSQQSFPHGVKTNTHSWSD</sequence>
<evidence type="ECO:0000259" key="10">
    <source>
        <dbReference type="PROSITE" id="PS50039"/>
    </source>
</evidence>
<dbReference type="Pfam" id="PF16675">
    <property type="entry name" value="FOXO_KIX_bdg"/>
    <property type="match status" value="1"/>
</dbReference>
<proteinExistence type="predicted"/>
<feature type="region of interest" description="Disordered" evidence="9">
    <location>
        <begin position="154"/>
        <end position="195"/>
    </location>
</feature>
<dbReference type="InterPro" id="IPR047408">
    <property type="entry name" value="FH_FOXO1"/>
</dbReference>
<feature type="compositionally biased region" description="Polar residues" evidence="9">
    <location>
        <begin position="156"/>
        <end position="166"/>
    </location>
</feature>
<dbReference type="Gene3D" id="1.10.10.10">
    <property type="entry name" value="Winged helix-like DNA-binding domain superfamily/Winged helix DNA-binding domain"/>
    <property type="match status" value="1"/>
</dbReference>
<dbReference type="Proteomes" id="UP000694427">
    <property type="component" value="Unplaced"/>
</dbReference>
<dbReference type="Ensembl" id="ENSCCRT00010015766.1">
    <property type="protein sequence ID" value="ENSCCRP00010014466.1"/>
    <property type="gene ID" value="ENSCCRG00010006232.1"/>
</dbReference>
<keyword evidence="5 8" id="KW-0238">DNA-binding</keyword>
<feature type="region of interest" description="Disordered" evidence="9">
    <location>
        <begin position="417"/>
        <end position="459"/>
    </location>
</feature>
<evidence type="ECO:0000256" key="4">
    <source>
        <dbReference type="ARBA" id="ARBA00023015"/>
    </source>
</evidence>
<dbReference type="InterPro" id="IPR030456">
    <property type="entry name" value="TF_fork_head_CS_2"/>
</dbReference>
<dbReference type="InterPro" id="IPR036388">
    <property type="entry name" value="WH-like_DNA-bd_sf"/>
</dbReference>
<keyword evidence="3" id="KW-0963">Cytoplasm</keyword>
<dbReference type="SUPFAM" id="SSF46785">
    <property type="entry name" value="Winged helix' DNA-binding domain"/>
    <property type="match status" value="1"/>
</dbReference>
<evidence type="ECO:0000256" key="2">
    <source>
        <dbReference type="ARBA" id="ARBA00004496"/>
    </source>
</evidence>
<feature type="compositionally biased region" description="Polar residues" evidence="9">
    <location>
        <begin position="349"/>
        <end position="363"/>
    </location>
</feature>
<keyword evidence="7 8" id="KW-0539">Nucleus</keyword>
<feature type="compositionally biased region" description="Low complexity" evidence="9">
    <location>
        <begin position="441"/>
        <end position="455"/>
    </location>
</feature>
<dbReference type="InterPro" id="IPR001766">
    <property type="entry name" value="Fork_head_dom"/>
</dbReference>
<dbReference type="PANTHER" id="PTHR45767:SF1">
    <property type="entry name" value="FORKHEAD BOX PROTEIN O1"/>
    <property type="match status" value="1"/>
</dbReference>
<comment type="subcellular location">
    <subcellularLocation>
        <location evidence="2">Cytoplasm</location>
    </subcellularLocation>
    <subcellularLocation>
        <location evidence="1 8">Nucleus</location>
    </subcellularLocation>
</comment>
<dbReference type="InterPro" id="IPR036390">
    <property type="entry name" value="WH_DNA-bd_sf"/>
</dbReference>
<evidence type="ECO:0000256" key="6">
    <source>
        <dbReference type="ARBA" id="ARBA00023163"/>
    </source>
</evidence>
<feature type="compositionally biased region" description="Polar residues" evidence="9">
    <location>
        <begin position="419"/>
        <end position="439"/>
    </location>
</feature>
<dbReference type="Pfam" id="PF16676">
    <property type="entry name" value="FOXO-TAD"/>
    <property type="match status" value="1"/>
</dbReference>
<evidence type="ECO:0000256" key="3">
    <source>
        <dbReference type="ARBA" id="ARBA00022490"/>
    </source>
</evidence>
<name>A0A8C1H147_CYPCA</name>
<dbReference type="PROSITE" id="PS50039">
    <property type="entry name" value="FORK_HEAD_3"/>
    <property type="match status" value="1"/>
</dbReference>
<evidence type="ECO:0000256" key="5">
    <source>
        <dbReference type="ARBA" id="ARBA00023125"/>
    </source>
</evidence>
<protein>
    <submittedName>
        <fullName evidence="11">Forkhead box O1 b</fullName>
    </submittedName>
</protein>
<dbReference type="GO" id="GO:0000978">
    <property type="term" value="F:RNA polymerase II cis-regulatory region sequence-specific DNA binding"/>
    <property type="evidence" value="ECO:0007669"/>
    <property type="project" value="TreeGrafter"/>
</dbReference>
<evidence type="ECO:0000313" key="11">
    <source>
        <dbReference type="Ensembl" id="ENSCCRP00010014466.1"/>
    </source>
</evidence>
<dbReference type="AlphaFoldDB" id="A0A8C1H147"/>
<evidence type="ECO:0000313" key="12">
    <source>
        <dbReference type="Proteomes" id="UP000694427"/>
    </source>
</evidence>
<feature type="region of interest" description="Disordered" evidence="9">
    <location>
        <begin position="272"/>
        <end position="387"/>
    </location>
</feature>
<dbReference type="PROSITE" id="PS00658">
    <property type="entry name" value="FORK_HEAD_2"/>
    <property type="match status" value="1"/>
</dbReference>
<evidence type="ECO:0000256" key="7">
    <source>
        <dbReference type="ARBA" id="ARBA00023242"/>
    </source>
</evidence>
<reference evidence="11" key="2">
    <citation type="submission" date="2025-09" db="UniProtKB">
        <authorList>
            <consortium name="Ensembl"/>
        </authorList>
    </citation>
    <scope>IDENTIFICATION</scope>
</reference>
<feature type="region of interest" description="Disordered" evidence="9">
    <location>
        <begin position="621"/>
        <end position="643"/>
    </location>
</feature>
<dbReference type="GO" id="GO:0005634">
    <property type="term" value="C:nucleus"/>
    <property type="evidence" value="ECO:0007669"/>
    <property type="project" value="UniProtKB-SubCell"/>
</dbReference>
<feature type="DNA-binding region" description="Fork-head" evidence="8">
    <location>
        <begin position="197"/>
        <end position="291"/>
    </location>
</feature>
<feature type="domain" description="Fork-head" evidence="10">
    <location>
        <begin position="197"/>
        <end position="291"/>
    </location>
</feature>
<feature type="compositionally biased region" description="Basic residues" evidence="9">
    <location>
        <begin position="623"/>
        <end position="636"/>
    </location>
</feature>
<dbReference type="FunFam" id="1.10.10.10:FF:000032">
    <property type="entry name" value="Forkhead box protein O4"/>
    <property type="match status" value="1"/>
</dbReference>
<reference evidence="11" key="1">
    <citation type="submission" date="2025-08" db="UniProtKB">
        <authorList>
            <consortium name="Ensembl"/>
        </authorList>
    </citation>
    <scope>IDENTIFICATION</scope>
</reference>
<feature type="compositionally biased region" description="Basic residues" evidence="9">
    <location>
        <begin position="301"/>
        <end position="312"/>
    </location>
</feature>
<feature type="compositionally biased region" description="Low complexity" evidence="9">
    <location>
        <begin position="176"/>
        <end position="195"/>
    </location>
</feature>
<feature type="region of interest" description="Disordered" evidence="9">
    <location>
        <begin position="80"/>
        <end position="119"/>
    </location>
</feature>
<evidence type="ECO:0000256" key="9">
    <source>
        <dbReference type="SAM" id="MobiDB-lite"/>
    </source>
</evidence>
<feature type="compositionally biased region" description="Low complexity" evidence="9">
    <location>
        <begin position="101"/>
        <end position="111"/>
    </location>
</feature>
<dbReference type="Pfam" id="PF00250">
    <property type="entry name" value="Forkhead"/>
    <property type="match status" value="1"/>
</dbReference>